<reference evidence="1 2" key="1">
    <citation type="journal article" date="2015" name="Genome Announc.">
        <title>Expanding the biotechnology potential of lactobacilli through comparative genomics of 213 strains and associated genera.</title>
        <authorList>
            <person name="Sun Z."/>
            <person name="Harris H.M."/>
            <person name="McCann A."/>
            <person name="Guo C."/>
            <person name="Argimon S."/>
            <person name="Zhang W."/>
            <person name="Yang X."/>
            <person name="Jeffery I.B."/>
            <person name="Cooney J.C."/>
            <person name="Kagawa T.F."/>
            <person name="Liu W."/>
            <person name="Song Y."/>
            <person name="Salvetti E."/>
            <person name="Wrobel A."/>
            <person name="Rasinkangas P."/>
            <person name="Parkhill J."/>
            <person name="Rea M.C."/>
            <person name="O'Sullivan O."/>
            <person name="Ritari J."/>
            <person name="Douillard F.P."/>
            <person name="Paul Ross R."/>
            <person name="Yang R."/>
            <person name="Briner A.E."/>
            <person name="Felis G.E."/>
            <person name="de Vos W.M."/>
            <person name="Barrangou R."/>
            <person name="Klaenhammer T.R."/>
            <person name="Caufield P.W."/>
            <person name="Cui Y."/>
            <person name="Zhang H."/>
            <person name="O'Toole P.W."/>
        </authorList>
    </citation>
    <scope>NUCLEOTIDE SEQUENCE [LARGE SCALE GENOMIC DNA]</scope>
    <source>
        <strain evidence="1 2">DSM 18630</strain>
    </source>
</reference>
<accession>A0A0R1VSC1</accession>
<comment type="caution">
    <text evidence="1">The sequence shown here is derived from an EMBL/GenBank/DDBJ whole genome shotgun (WGS) entry which is preliminary data.</text>
</comment>
<dbReference type="STRING" id="1423750.FC89_GL001244"/>
<dbReference type="AlphaFoldDB" id="A0A0R1VSC1"/>
<dbReference type="EMBL" id="AZGB01000018">
    <property type="protein sequence ID" value="KRM05542.1"/>
    <property type="molecule type" value="Genomic_DNA"/>
</dbReference>
<dbReference type="GeneID" id="98319257"/>
<dbReference type="OrthoDB" id="2339571at2"/>
<dbReference type="PATRIC" id="fig|1423750.3.peg.1272"/>
<organism evidence="1 2">
    <name type="scientific">Liquorilactobacillus ghanensis DSM 18630</name>
    <dbReference type="NCBI Taxonomy" id="1423750"/>
    <lineage>
        <taxon>Bacteria</taxon>
        <taxon>Bacillati</taxon>
        <taxon>Bacillota</taxon>
        <taxon>Bacilli</taxon>
        <taxon>Lactobacillales</taxon>
        <taxon>Lactobacillaceae</taxon>
        <taxon>Liquorilactobacillus</taxon>
    </lineage>
</organism>
<sequence>MNTTFFAEKEIEVSSFSAWTALTEMSNWLTKLHSISMIDYDKKHSFFVEGREYKVLTPEKITMTSQLVKINEKQMTVTIQAHFFMLHSQLVCKVIPLNATKCLITRKQEYLGLVGKIFATLFKKREGNETNEYLMEWERYAISSLLNDC</sequence>
<name>A0A0R1VSC1_9LACO</name>
<dbReference type="RefSeq" id="WP_057871988.1">
    <property type="nucleotide sequence ID" value="NZ_AZGB01000018.1"/>
</dbReference>
<evidence type="ECO:0000313" key="2">
    <source>
        <dbReference type="Proteomes" id="UP000051451"/>
    </source>
</evidence>
<dbReference type="InterPro" id="IPR023393">
    <property type="entry name" value="START-like_dom_sf"/>
</dbReference>
<keyword evidence="2" id="KW-1185">Reference proteome</keyword>
<protein>
    <submittedName>
        <fullName evidence="1">Uncharacterized protein</fullName>
    </submittedName>
</protein>
<evidence type="ECO:0000313" key="1">
    <source>
        <dbReference type="EMBL" id="KRM05542.1"/>
    </source>
</evidence>
<dbReference type="Gene3D" id="3.30.530.20">
    <property type="match status" value="1"/>
</dbReference>
<gene>
    <name evidence="1" type="ORF">FC89_GL001244</name>
</gene>
<dbReference type="Proteomes" id="UP000051451">
    <property type="component" value="Unassembled WGS sequence"/>
</dbReference>
<proteinExistence type="predicted"/>